<evidence type="ECO:0000256" key="13">
    <source>
        <dbReference type="SAM" id="Phobius"/>
    </source>
</evidence>
<dbReference type="Gene3D" id="1.20.58.1040">
    <property type="match status" value="1"/>
</dbReference>
<dbReference type="GO" id="GO:0042973">
    <property type="term" value="F:glucan endo-1,3-beta-D-glucosidase activity"/>
    <property type="evidence" value="ECO:0007669"/>
    <property type="project" value="UniProtKB-EC"/>
</dbReference>
<dbReference type="Gramene" id="EOY28728">
    <property type="protein sequence ID" value="EOY28728"/>
    <property type="gene ID" value="TCM_030245"/>
</dbReference>
<dbReference type="GO" id="GO:0005886">
    <property type="term" value="C:plasma membrane"/>
    <property type="evidence" value="ECO:0000318"/>
    <property type="project" value="GO_Central"/>
</dbReference>
<dbReference type="GO" id="GO:0005975">
    <property type="term" value="P:carbohydrate metabolic process"/>
    <property type="evidence" value="ECO:0007669"/>
    <property type="project" value="InterPro"/>
</dbReference>
<comment type="subcellular location">
    <subcellularLocation>
        <location evidence="2">Cell membrane</location>
        <topology evidence="2">Lipid-anchor</topology>
        <topology evidence="2">GPI-anchor</topology>
    </subcellularLocation>
</comment>
<evidence type="ECO:0000256" key="11">
    <source>
        <dbReference type="RuleBase" id="RU004335"/>
    </source>
</evidence>
<reference evidence="15 16" key="1">
    <citation type="journal article" date="2013" name="Genome Biol.">
        <title>The genome sequence of the most widely cultivated cacao type and its use to identify candidate genes regulating pod color.</title>
        <authorList>
            <person name="Motamayor J.C."/>
            <person name="Mockaitis K."/>
            <person name="Schmutz J."/>
            <person name="Haiminen N."/>
            <person name="Iii D.L."/>
            <person name="Cornejo O."/>
            <person name="Findley S.D."/>
            <person name="Zheng P."/>
            <person name="Utro F."/>
            <person name="Royaert S."/>
            <person name="Saski C."/>
            <person name="Jenkins J."/>
            <person name="Podicheti R."/>
            <person name="Zhao M."/>
            <person name="Scheffler B.E."/>
            <person name="Stack J.C."/>
            <person name="Feltus F.A."/>
            <person name="Mustiga G.M."/>
            <person name="Amores F."/>
            <person name="Phillips W."/>
            <person name="Marelli J.P."/>
            <person name="May G.D."/>
            <person name="Shapiro H."/>
            <person name="Ma J."/>
            <person name="Bustamante C.D."/>
            <person name="Schnell R.J."/>
            <person name="Main D."/>
            <person name="Gilbert D."/>
            <person name="Parida L."/>
            <person name="Kuhn D.N."/>
        </authorList>
    </citation>
    <scope>NUCLEOTIDE SEQUENCE [LARGE SCALE GENOMIC DNA]</scope>
    <source>
        <strain evidence="16">cv. Matina 1-6</strain>
    </source>
</reference>
<dbReference type="FunCoup" id="A0A061GH56">
    <property type="interactions" value="449"/>
</dbReference>
<dbReference type="STRING" id="3641.A0A061GH56"/>
<keyword evidence="10 12" id="KW-0326">Glycosidase</keyword>
<dbReference type="Gramene" id="Tc06v2_t018330.1">
    <property type="protein sequence ID" value="Tc06v2_p018330.1"/>
    <property type="gene ID" value="Tc06v2_g018330"/>
</dbReference>
<keyword evidence="5" id="KW-0449">Lipoprotein</keyword>
<dbReference type="PROSITE" id="PS00587">
    <property type="entry name" value="GLYCOSYL_HYDROL_F17"/>
    <property type="match status" value="1"/>
</dbReference>
<keyword evidence="5" id="KW-0325">Glycoprotein</keyword>
<dbReference type="SMR" id="A0A061GH56"/>
<dbReference type="InterPro" id="IPR000490">
    <property type="entry name" value="Glyco_hydro_17"/>
</dbReference>
<dbReference type="FunFam" id="1.20.58.1040:FF:000009">
    <property type="entry name" value="Glucan endo-1,3-beta-glucosidase 1"/>
    <property type="match status" value="1"/>
</dbReference>
<keyword evidence="13" id="KW-0812">Transmembrane</keyword>
<evidence type="ECO:0000259" key="14">
    <source>
        <dbReference type="SMART" id="SM00768"/>
    </source>
</evidence>
<name>A0A061GH56_THECC</name>
<sequence>MANSKLITFVITFVFFYFTVPSTAKSLTLVGEIKQQSQQEDREPFVGVNIGTDVSNLLAATDLVSFLQVQKISHIRLYDANPDILKALAKTKIRVIISVPNNQLLAIGSSNTTAASWIGRNVVAYYPETLITAIAVGDEVLTTVPSSAPLLLPAIQSLYSALVAANLHTQIKVSTPHAASIILDTFPPSQAFFNQSLTSVMAPLLQFLSRTGSPLMMNLYPYYVFMENKGVVPLDNSLFKPLTPSKEMVDPNTLLHYTNVLDAMIDAAYVSMKNLNVTDVVVLVTESGWPSKGDSKEPYATIDNADTYNSNLIKHVLDHSGTPLHPEITSSVYIYELFNEDLRSPPVSEANWGLFYSNSTPVYLLHVSGSGTFLANDTTNQTYCITMDGVDSKTLQAALDWACGPGRANCSEIQPGEDCYQPNNVKNHASYAFDSYYQKEGRVSGSCDFKGVAMITTTDPSHGSCVFPGSKKVSNKTRTILNSTEVSGAAERLKFITFNSSQISATTIAAFCILLSIPFVTTR</sequence>
<dbReference type="Proteomes" id="UP000026915">
    <property type="component" value="Chromosome 6"/>
</dbReference>
<evidence type="ECO:0000256" key="5">
    <source>
        <dbReference type="ARBA" id="ARBA00022622"/>
    </source>
</evidence>
<evidence type="ECO:0000256" key="6">
    <source>
        <dbReference type="ARBA" id="ARBA00022729"/>
    </source>
</evidence>
<dbReference type="SUPFAM" id="SSF51445">
    <property type="entry name" value="(Trans)glycosidases"/>
    <property type="match status" value="1"/>
</dbReference>
<dbReference type="InParanoid" id="A0A061GH56"/>
<keyword evidence="7 12" id="KW-0378">Hydrolase</keyword>
<evidence type="ECO:0000256" key="12">
    <source>
        <dbReference type="RuleBase" id="RU004336"/>
    </source>
</evidence>
<dbReference type="EMBL" id="CM001884">
    <property type="protein sequence ID" value="EOY28728.1"/>
    <property type="molecule type" value="Genomic_DNA"/>
</dbReference>
<evidence type="ECO:0000313" key="16">
    <source>
        <dbReference type="Proteomes" id="UP000026915"/>
    </source>
</evidence>
<evidence type="ECO:0000256" key="1">
    <source>
        <dbReference type="ARBA" id="ARBA00000382"/>
    </source>
</evidence>
<evidence type="ECO:0000256" key="2">
    <source>
        <dbReference type="ARBA" id="ARBA00004609"/>
    </source>
</evidence>
<evidence type="ECO:0000256" key="10">
    <source>
        <dbReference type="ARBA" id="ARBA00023295"/>
    </source>
</evidence>
<dbReference type="KEGG" id="tcc:18597169"/>
<dbReference type="AlphaFoldDB" id="A0A061GH56"/>
<evidence type="ECO:0000256" key="4">
    <source>
        <dbReference type="ARBA" id="ARBA00012780"/>
    </source>
</evidence>
<comment type="similarity">
    <text evidence="3 11">Belongs to the glycosyl hydrolase 17 family.</text>
</comment>
<proteinExistence type="inferred from homology"/>
<organism evidence="15 16">
    <name type="scientific">Theobroma cacao</name>
    <name type="common">Cacao</name>
    <name type="synonym">Cocoa</name>
    <dbReference type="NCBI Taxonomy" id="3641"/>
    <lineage>
        <taxon>Eukaryota</taxon>
        <taxon>Viridiplantae</taxon>
        <taxon>Streptophyta</taxon>
        <taxon>Embryophyta</taxon>
        <taxon>Tracheophyta</taxon>
        <taxon>Spermatophyta</taxon>
        <taxon>Magnoliopsida</taxon>
        <taxon>eudicotyledons</taxon>
        <taxon>Gunneridae</taxon>
        <taxon>Pentapetalae</taxon>
        <taxon>rosids</taxon>
        <taxon>malvids</taxon>
        <taxon>Malvales</taxon>
        <taxon>Malvaceae</taxon>
        <taxon>Byttnerioideae</taxon>
        <taxon>Theobroma</taxon>
    </lineage>
</organism>
<dbReference type="OMA" id="HFFLIAY"/>
<keyword evidence="13" id="KW-0472">Membrane</keyword>
<dbReference type="InterPro" id="IPR012946">
    <property type="entry name" value="X8"/>
</dbReference>
<dbReference type="EC" id="3.2.1.39" evidence="4"/>
<feature type="domain" description="X8" evidence="14">
    <location>
        <begin position="382"/>
        <end position="467"/>
    </location>
</feature>
<evidence type="ECO:0000313" key="15">
    <source>
        <dbReference type="EMBL" id="EOY28728.1"/>
    </source>
</evidence>
<dbReference type="InterPro" id="IPR044965">
    <property type="entry name" value="Glyco_hydro_17_plant"/>
</dbReference>
<feature type="transmembrane region" description="Helical" evidence="13">
    <location>
        <begin position="503"/>
        <end position="521"/>
    </location>
</feature>
<dbReference type="InterPro" id="IPR017853">
    <property type="entry name" value="GH"/>
</dbReference>
<keyword evidence="8" id="KW-0611">Plant defense</keyword>
<dbReference type="HOGENOM" id="CLU_024953_3_3_1"/>
<accession>A0A061GH56</accession>
<dbReference type="eggNOG" id="ENOG502QTII">
    <property type="taxonomic scope" value="Eukaryota"/>
</dbReference>
<evidence type="ECO:0000256" key="8">
    <source>
        <dbReference type="ARBA" id="ARBA00022821"/>
    </source>
</evidence>
<keyword evidence="16" id="KW-1185">Reference proteome</keyword>
<evidence type="ECO:0000256" key="9">
    <source>
        <dbReference type="ARBA" id="ARBA00023157"/>
    </source>
</evidence>
<gene>
    <name evidence="15" type="ORF">TCM_030245</name>
</gene>
<evidence type="ECO:0000256" key="7">
    <source>
        <dbReference type="ARBA" id="ARBA00022801"/>
    </source>
</evidence>
<keyword evidence="5" id="KW-0336">GPI-anchor</keyword>
<dbReference type="GO" id="GO:0006952">
    <property type="term" value="P:defense response"/>
    <property type="evidence" value="ECO:0007669"/>
    <property type="project" value="UniProtKB-KW"/>
</dbReference>
<keyword evidence="13" id="KW-1133">Transmembrane helix</keyword>
<dbReference type="OrthoDB" id="941679at2759"/>
<dbReference type="PANTHER" id="PTHR32227">
    <property type="entry name" value="GLUCAN ENDO-1,3-BETA-GLUCOSIDASE BG1-RELATED-RELATED"/>
    <property type="match status" value="1"/>
</dbReference>
<evidence type="ECO:0000256" key="3">
    <source>
        <dbReference type="ARBA" id="ARBA00008773"/>
    </source>
</evidence>
<comment type="catalytic activity">
    <reaction evidence="1">
        <text>Hydrolysis of (1-&gt;3)-beta-D-glucosidic linkages in (1-&gt;3)-beta-D-glucans.</text>
        <dbReference type="EC" id="3.2.1.39"/>
    </reaction>
</comment>
<dbReference type="Gene3D" id="3.20.20.80">
    <property type="entry name" value="Glycosidases"/>
    <property type="match status" value="1"/>
</dbReference>
<dbReference type="FunFam" id="3.20.20.80:FF:000002">
    <property type="entry name" value="Glucan endo-1,3-beta-glucosidase 3"/>
    <property type="match status" value="1"/>
</dbReference>
<protein>
    <recommendedName>
        <fullName evidence="4">glucan endo-1,3-beta-D-glucosidase</fullName>
        <ecNumber evidence="4">3.2.1.39</ecNumber>
    </recommendedName>
</protein>
<dbReference type="Pfam" id="PF00332">
    <property type="entry name" value="Glyco_hydro_17"/>
    <property type="match status" value="1"/>
</dbReference>
<dbReference type="Pfam" id="PF07983">
    <property type="entry name" value="X8"/>
    <property type="match status" value="1"/>
</dbReference>
<keyword evidence="6" id="KW-0732">Signal</keyword>
<keyword evidence="9" id="KW-1015">Disulfide bond</keyword>
<dbReference type="GO" id="GO:0098552">
    <property type="term" value="C:side of membrane"/>
    <property type="evidence" value="ECO:0007669"/>
    <property type="project" value="UniProtKB-KW"/>
</dbReference>
<dbReference type="SMART" id="SM00768">
    <property type="entry name" value="X8"/>
    <property type="match status" value="1"/>
</dbReference>